<accession>A0A0P1HVU1</accession>
<organism evidence="1 2">
    <name type="scientific">Leisingera aquaemixtae</name>
    <dbReference type="NCBI Taxonomy" id="1396826"/>
    <lineage>
        <taxon>Bacteria</taxon>
        <taxon>Pseudomonadati</taxon>
        <taxon>Pseudomonadota</taxon>
        <taxon>Alphaproteobacteria</taxon>
        <taxon>Rhodobacterales</taxon>
        <taxon>Roseobacteraceae</taxon>
        <taxon>Leisingera</taxon>
    </lineage>
</organism>
<dbReference type="AlphaFoldDB" id="A0A0P1HVU1"/>
<dbReference type="Proteomes" id="UP000051326">
    <property type="component" value="Unassembled WGS sequence"/>
</dbReference>
<reference evidence="1 2" key="1">
    <citation type="submission" date="2015-09" db="EMBL/GenBank/DDBJ databases">
        <authorList>
            <consortium name="Swine Surveillance"/>
        </authorList>
    </citation>
    <scope>NUCLEOTIDE SEQUENCE [LARGE SCALE GENOMIC DNA]</scope>
    <source>
        <strain evidence="1 2">CECT 8399</strain>
    </source>
</reference>
<dbReference type="EMBL" id="CYSR01000010">
    <property type="protein sequence ID" value="CUH98695.1"/>
    <property type="molecule type" value="Genomic_DNA"/>
</dbReference>
<proteinExistence type="predicted"/>
<evidence type="ECO:0000313" key="2">
    <source>
        <dbReference type="Proteomes" id="UP000051326"/>
    </source>
</evidence>
<sequence>MKEPSHEAALAAHGFDAFETGLLAVLRQFLLSHETPDSQAWQRAYMVAAERWGEAIGLPAAQALMKLLRAVLDCRDGRFTFTDPFDLELRGTVTPDEAALLQMLHHMRRDQTPGAREAVAEVTGGKMDPHVIRAGLAFAHRFSAGQAAARPEAPRLRVVA</sequence>
<evidence type="ECO:0000313" key="1">
    <source>
        <dbReference type="EMBL" id="CUH98695.1"/>
    </source>
</evidence>
<dbReference type="RefSeq" id="WP_058284902.1">
    <property type="nucleotide sequence ID" value="NZ_CYSR01000010.1"/>
</dbReference>
<protein>
    <submittedName>
        <fullName evidence="1">Uncharacterized protein</fullName>
    </submittedName>
</protein>
<gene>
    <name evidence="1" type="ORF">PHA8399_00810</name>
</gene>
<name>A0A0P1HVU1_9RHOB</name>